<organism evidence="1 2">
    <name type="scientific">Akkermansia muciniphila</name>
    <dbReference type="NCBI Taxonomy" id="239935"/>
    <lineage>
        <taxon>Bacteria</taxon>
        <taxon>Pseudomonadati</taxon>
        <taxon>Verrucomicrobiota</taxon>
        <taxon>Verrucomicrobiia</taxon>
        <taxon>Verrucomicrobiales</taxon>
        <taxon>Akkermansiaceae</taxon>
        <taxon>Akkermansia</taxon>
    </lineage>
</organism>
<evidence type="ECO:0000313" key="1">
    <source>
        <dbReference type="EMBL" id="PNC20393.1"/>
    </source>
</evidence>
<reference evidence="1 2" key="1">
    <citation type="journal article" date="2017" name="BMC Genomics">
        <title>Genome sequencing of 39 Akkermansia muciniphila isolates reveals its population structure, genomic and functional diverisity, and global distribution in mammalian gut microbiotas.</title>
        <authorList>
            <person name="Guo X."/>
            <person name="Li S."/>
            <person name="Zhang J."/>
            <person name="Wu F."/>
            <person name="Li X."/>
            <person name="Wu D."/>
            <person name="Zhang M."/>
            <person name="Ou Z."/>
            <person name="Jie Z."/>
            <person name="Yan Q."/>
            <person name="Li P."/>
            <person name="Yi J."/>
            <person name="Peng Y."/>
        </authorList>
    </citation>
    <scope>NUCLEOTIDE SEQUENCE [LARGE SCALE GENOMIC DNA]</scope>
    <source>
        <strain evidence="1 2">GP24</strain>
    </source>
</reference>
<name>A0A2N8HH77_9BACT</name>
<dbReference type="Proteomes" id="UP000236000">
    <property type="component" value="Unassembled WGS sequence"/>
</dbReference>
<dbReference type="RefSeq" id="WP_102711650.1">
    <property type="nucleotide sequence ID" value="NZ_CABMLK010000001.1"/>
</dbReference>
<dbReference type="AlphaFoldDB" id="A0A2N8HH77"/>
<gene>
    <name evidence="1" type="ORF">CXU22_01015</name>
</gene>
<comment type="caution">
    <text evidence="1">The sequence shown here is derived from an EMBL/GenBank/DDBJ whole genome shotgun (WGS) entry which is preliminary data.</text>
</comment>
<dbReference type="SUPFAM" id="SSF69635">
    <property type="entry name" value="Type III secretory system chaperone-like"/>
    <property type="match status" value="1"/>
</dbReference>
<dbReference type="OrthoDB" id="9792176at2"/>
<proteinExistence type="predicted"/>
<accession>A0A2N8HH77</accession>
<sequence>MENQQLSLLDRVYTVLRKRGEETEWITSADNLNLRTGIAFVPCDTFTPVSLLYTMIDHPETLVIDVLFAAKVPEHRRVEVSIILSELNADQTAGAFQLDPNSGYVYYRQSFVLEGMDLTEAQFAQLMKNIETVAVETAEAYSHIMETEYPK</sequence>
<evidence type="ECO:0008006" key="3">
    <source>
        <dbReference type="Google" id="ProtNLM"/>
    </source>
</evidence>
<protein>
    <recommendedName>
        <fullName evidence="3">YbjN domain-containing protein</fullName>
    </recommendedName>
</protein>
<evidence type="ECO:0000313" key="2">
    <source>
        <dbReference type="Proteomes" id="UP000236000"/>
    </source>
</evidence>
<dbReference type="Pfam" id="PF10722">
    <property type="entry name" value="YbjN"/>
    <property type="match status" value="1"/>
</dbReference>
<dbReference type="EMBL" id="PJKA01000002">
    <property type="protein sequence ID" value="PNC20393.1"/>
    <property type="molecule type" value="Genomic_DNA"/>
</dbReference>
<dbReference type="InterPro" id="IPR019660">
    <property type="entry name" value="Put_sensory_transdc_reg_YbjN"/>
</dbReference>